<evidence type="ECO:0000256" key="1">
    <source>
        <dbReference type="SAM" id="Phobius"/>
    </source>
</evidence>
<organism evidence="2 3">
    <name type="scientific">candidate division WWE3 bacterium</name>
    <dbReference type="NCBI Taxonomy" id="2053526"/>
    <lineage>
        <taxon>Bacteria</taxon>
        <taxon>Katanobacteria</taxon>
    </lineage>
</organism>
<feature type="transmembrane region" description="Helical" evidence="1">
    <location>
        <begin position="34"/>
        <end position="57"/>
    </location>
</feature>
<feature type="transmembrane region" description="Helical" evidence="1">
    <location>
        <begin position="7"/>
        <end position="28"/>
    </location>
</feature>
<keyword evidence="1" id="KW-0472">Membrane</keyword>
<protein>
    <submittedName>
        <fullName evidence="2">Uncharacterized protein</fullName>
    </submittedName>
</protein>
<dbReference type="EMBL" id="JAAZNV010000009">
    <property type="protein sequence ID" value="NMB91777.1"/>
    <property type="molecule type" value="Genomic_DNA"/>
</dbReference>
<evidence type="ECO:0000313" key="2">
    <source>
        <dbReference type="EMBL" id="NMB91777.1"/>
    </source>
</evidence>
<accession>A0A7X9HSV9</accession>
<keyword evidence="1" id="KW-1133">Transmembrane helix</keyword>
<gene>
    <name evidence="2" type="ORF">GYA37_02930</name>
</gene>
<dbReference type="AlphaFoldDB" id="A0A7X9HSV9"/>
<reference evidence="2 3" key="1">
    <citation type="journal article" date="2020" name="Biotechnol. Biofuels">
        <title>New insights from the biogas microbiome by comprehensive genome-resolved metagenomics of nearly 1600 species originating from multiple anaerobic digesters.</title>
        <authorList>
            <person name="Campanaro S."/>
            <person name="Treu L."/>
            <person name="Rodriguez-R L.M."/>
            <person name="Kovalovszki A."/>
            <person name="Ziels R.M."/>
            <person name="Maus I."/>
            <person name="Zhu X."/>
            <person name="Kougias P.G."/>
            <person name="Basile A."/>
            <person name="Luo G."/>
            <person name="Schluter A."/>
            <person name="Konstantinidis K.T."/>
            <person name="Angelidaki I."/>
        </authorList>
    </citation>
    <scope>NUCLEOTIDE SEQUENCE [LARGE SCALE GENOMIC DNA]</scope>
    <source>
        <strain evidence="2">AS27yjCOA_202</strain>
    </source>
</reference>
<name>A0A7X9HSV9_UNCKA</name>
<sequence>MPKFIKFVGVLTILLWSLLITLVFTTLPNSYTNIFMFLVVLFLCLGFTLSLPFYFIYTKKLPNFINLKLLYRKGLKWGVFISFGVVCFLFLKALNLINLLNIGLLLLFYIGIFFQIKGKR</sequence>
<dbReference type="Proteomes" id="UP000590542">
    <property type="component" value="Unassembled WGS sequence"/>
</dbReference>
<proteinExistence type="predicted"/>
<feature type="transmembrane region" description="Helical" evidence="1">
    <location>
        <begin position="97"/>
        <end position="116"/>
    </location>
</feature>
<feature type="transmembrane region" description="Helical" evidence="1">
    <location>
        <begin position="69"/>
        <end position="91"/>
    </location>
</feature>
<comment type="caution">
    <text evidence="2">The sequence shown here is derived from an EMBL/GenBank/DDBJ whole genome shotgun (WGS) entry which is preliminary data.</text>
</comment>
<keyword evidence="1" id="KW-0812">Transmembrane</keyword>
<evidence type="ECO:0000313" key="3">
    <source>
        <dbReference type="Proteomes" id="UP000590542"/>
    </source>
</evidence>